<evidence type="ECO:0000256" key="4">
    <source>
        <dbReference type="SAM" id="SignalP"/>
    </source>
</evidence>
<dbReference type="InterPro" id="IPR000914">
    <property type="entry name" value="SBP_5_dom"/>
</dbReference>
<evidence type="ECO:0000256" key="3">
    <source>
        <dbReference type="ARBA" id="ARBA00022729"/>
    </source>
</evidence>
<dbReference type="Proteomes" id="UP000199468">
    <property type="component" value="Unassembled WGS sequence"/>
</dbReference>
<evidence type="ECO:0000259" key="5">
    <source>
        <dbReference type="Pfam" id="PF00496"/>
    </source>
</evidence>
<comment type="subcellular location">
    <subcellularLocation>
        <location evidence="1">Periplasm</location>
    </subcellularLocation>
</comment>
<evidence type="ECO:0000256" key="2">
    <source>
        <dbReference type="ARBA" id="ARBA00005695"/>
    </source>
</evidence>
<protein>
    <submittedName>
        <fullName evidence="6">Peptide/nickel transport system substrate-binding protein</fullName>
    </submittedName>
</protein>
<keyword evidence="7" id="KW-1185">Reference proteome</keyword>
<dbReference type="InterPro" id="IPR030678">
    <property type="entry name" value="Peptide/Ni-bd"/>
</dbReference>
<dbReference type="InterPro" id="IPR039424">
    <property type="entry name" value="SBP_5"/>
</dbReference>
<comment type="caution">
    <text evidence="6">The sequence shown here is derived from an EMBL/GenBank/DDBJ whole genome shotgun (WGS) entry which is preliminary data.</text>
</comment>
<proteinExistence type="inferred from homology"/>
<sequence length="523" mass="57400">MKRRTFLQGSLAASAAASLPRFAIAQPASVLKFIPGASLAILDPIANTSAPTRLHGFMVYDTLYGLDSNFAPQPQMAEGHEVSADGLDWTIKLRDGLFFHDGEPVRAKDVVASLNRWSKRDTFGKTLFSRTNELLAVDDKTVRFRLKRPFALLPAALGKVGSNIAVIMPERHASTDPSKAVTEVVGSGPFSFVAKDYSPGALIAYEKFKKYTPRSGGEVGFSSGPKNVHFDRVEWHVIPDGSTALAAIQSGEMDWWESPLPDFLPIVQGNPNMKIVPAGGQVMFLRLNHLYPPFNNPEIRRILLSCIDRKSIMQAVGGGGEWRDDIGLYLGSMKTDAGIKEAFRGRTDFDKIKSELAAAGYKGERMVMLVGSDTPRNLAASQVAESTFKKMGLNVDFQSLDWGTVSQRRASMEPPDKGGWACFFVGADSEYFLDPATNFLARANGREGWFGWPDSPRIEQLTEEWFNSTDVAAQKEIAAQIQLQAWKDVPYVPIGEVQAPGLARSNLQGFAPGFAKFWGVKRA</sequence>
<dbReference type="PANTHER" id="PTHR30290">
    <property type="entry name" value="PERIPLASMIC BINDING COMPONENT OF ABC TRANSPORTER"/>
    <property type="match status" value="1"/>
</dbReference>
<dbReference type="Gene3D" id="3.90.76.10">
    <property type="entry name" value="Dipeptide-binding Protein, Domain 1"/>
    <property type="match status" value="1"/>
</dbReference>
<dbReference type="Gene3D" id="3.10.105.10">
    <property type="entry name" value="Dipeptide-binding Protein, Domain 3"/>
    <property type="match status" value="1"/>
</dbReference>
<dbReference type="Gene3D" id="3.40.190.10">
    <property type="entry name" value="Periplasmic binding protein-like II"/>
    <property type="match status" value="1"/>
</dbReference>
<feature type="domain" description="Solute-binding protein family 5" evidence="5">
    <location>
        <begin position="72"/>
        <end position="410"/>
    </location>
</feature>
<gene>
    <name evidence="6" type="ORF">SAMN05421844_10745</name>
</gene>
<accession>A0ABY0P3R1</accession>
<dbReference type="SUPFAM" id="SSF53850">
    <property type="entry name" value="Periplasmic binding protein-like II"/>
    <property type="match status" value="1"/>
</dbReference>
<name>A0ABY0P3R1_9HYPH</name>
<dbReference type="PANTHER" id="PTHR30290:SF38">
    <property type="entry name" value="D,D-DIPEPTIDE-BINDING PERIPLASMIC PROTEIN DDPA-RELATED"/>
    <property type="match status" value="1"/>
</dbReference>
<dbReference type="RefSeq" id="WP_091859888.1">
    <property type="nucleotide sequence ID" value="NZ_FNBZ01000007.1"/>
</dbReference>
<dbReference type="CDD" id="cd08502">
    <property type="entry name" value="PBP2_NikA_DppA_OppA_like_16"/>
    <property type="match status" value="1"/>
</dbReference>
<comment type="similarity">
    <text evidence="2">Belongs to the bacterial solute-binding protein 5 family.</text>
</comment>
<dbReference type="PIRSF" id="PIRSF002741">
    <property type="entry name" value="MppA"/>
    <property type="match status" value="1"/>
</dbReference>
<evidence type="ECO:0000313" key="6">
    <source>
        <dbReference type="EMBL" id="SDH15986.1"/>
    </source>
</evidence>
<dbReference type="Pfam" id="PF00496">
    <property type="entry name" value="SBP_bac_5"/>
    <property type="match status" value="1"/>
</dbReference>
<organism evidence="6 7">
    <name type="scientific">Bosea robiniae</name>
    <dbReference type="NCBI Taxonomy" id="1036780"/>
    <lineage>
        <taxon>Bacteria</taxon>
        <taxon>Pseudomonadati</taxon>
        <taxon>Pseudomonadota</taxon>
        <taxon>Alphaproteobacteria</taxon>
        <taxon>Hyphomicrobiales</taxon>
        <taxon>Boseaceae</taxon>
        <taxon>Bosea</taxon>
    </lineage>
</organism>
<evidence type="ECO:0000313" key="7">
    <source>
        <dbReference type="Proteomes" id="UP000199468"/>
    </source>
</evidence>
<keyword evidence="3 4" id="KW-0732">Signal</keyword>
<dbReference type="EMBL" id="FNBZ01000007">
    <property type="protein sequence ID" value="SDH15986.1"/>
    <property type="molecule type" value="Genomic_DNA"/>
</dbReference>
<evidence type="ECO:0000256" key="1">
    <source>
        <dbReference type="ARBA" id="ARBA00004418"/>
    </source>
</evidence>
<feature type="chain" id="PRO_5045895581" evidence="4">
    <location>
        <begin position="26"/>
        <end position="523"/>
    </location>
</feature>
<feature type="signal peptide" evidence="4">
    <location>
        <begin position="1"/>
        <end position="25"/>
    </location>
</feature>
<reference evidence="6 7" key="1">
    <citation type="submission" date="2016-10" db="EMBL/GenBank/DDBJ databases">
        <authorList>
            <person name="Varghese N."/>
            <person name="Submissions S."/>
        </authorList>
    </citation>
    <scope>NUCLEOTIDE SEQUENCE [LARGE SCALE GENOMIC DNA]</scope>
    <source>
        <strain evidence="6 7">DSM 26672</strain>
    </source>
</reference>